<dbReference type="RefSeq" id="WP_105308894.1">
    <property type="nucleotide sequence ID" value="NZ_CABHNI010000037.1"/>
</dbReference>
<dbReference type="CDD" id="cd16935">
    <property type="entry name" value="HATPase_AgrC-ComD-like"/>
    <property type="match status" value="1"/>
</dbReference>
<evidence type="ECO:0000313" key="3">
    <source>
        <dbReference type="EMBL" id="VUX14611.1"/>
    </source>
</evidence>
<gene>
    <name evidence="3" type="ORF">DFSSTS7063_02104</name>
</gene>
<dbReference type="Proteomes" id="UP000358366">
    <property type="component" value="Unassembled WGS sequence"/>
</dbReference>
<name>A0A564U5F3_9FIRM</name>
<feature type="domain" description="Sensor histidine kinase NatK-like C-terminal" evidence="2">
    <location>
        <begin position="329"/>
        <end position="434"/>
    </location>
</feature>
<sequence length="436" mass="50756">MNEWIYNDIPRAFTAIAQWGACMVYVMILKNRLGKIKTLLLSLPFLFIQCVFLLTTKNLSLFWWFPVLIVAILLMWLMLKSLCCIGRKECTYVALCAFLTAETAAALEWLIHYYVVYIRKVDASVVGIILLFLIDGAFLTIVGMAEKRLLNRVNGFYITRKEILVTIVIVLCVFLTSNLSYAFPDTPFSSRLFYEVFRIRAYIDIAGLLVLFFYQLQIREKLEMIEMNSIRQVLRSQYEKYLYQQKSNELASIKYHDLKHQIVALRKENDQIKREEWLDSIENEIDSYKMSTATGNSILDAMIEDKMLIIRKYNIEFTYVVNGSLLDFMHVTDICSIFGNGLDNAIEAEIMEQDEEKRIIHLTVAAKRKMVCITLENYISHPEKISAEHLETTKANKDYHGYGIKSIRYCAEKYHGNLSIKTEGNWFVMNIIIPRP</sequence>
<keyword evidence="1" id="KW-1133">Transmembrane helix</keyword>
<evidence type="ECO:0000256" key="1">
    <source>
        <dbReference type="SAM" id="Phobius"/>
    </source>
</evidence>
<feature type="transmembrane region" description="Helical" evidence="1">
    <location>
        <begin position="91"/>
        <end position="111"/>
    </location>
</feature>
<dbReference type="AlphaFoldDB" id="A0A564U5F3"/>
<feature type="transmembrane region" description="Helical" evidence="1">
    <location>
        <begin position="123"/>
        <end position="142"/>
    </location>
</feature>
<accession>A0A564U5F3</accession>
<feature type="transmembrane region" description="Helical" evidence="1">
    <location>
        <begin position="196"/>
        <end position="214"/>
    </location>
</feature>
<keyword evidence="1" id="KW-0472">Membrane</keyword>
<dbReference type="InterPro" id="IPR036890">
    <property type="entry name" value="HATPase_C_sf"/>
</dbReference>
<reference evidence="3 4" key="1">
    <citation type="submission" date="2019-07" db="EMBL/GenBank/DDBJ databases">
        <authorList>
            <person name="Hibberd C M."/>
            <person name="Gehrig L. J."/>
            <person name="Chang H.-W."/>
            <person name="Venkatesh S."/>
        </authorList>
    </citation>
    <scope>NUCLEOTIDE SEQUENCE [LARGE SCALE GENOMIC DNA]</scope>
    <source>
        <strain evidence="3">Dorea_formicigenerans_SSTS_Bg7063</strain>
    </source>
</reference>
<dbReference type="EMBL" id="CABHNI010000037">
    <property type="protein sequence ID" value="VUX14611.1"/>
    <property type="molecule type" value="Genomic_DNA"/>
</dbReference>
<protein>
    <recommendedName>
        <fullName evidence="2">Sensor histidine kinase NatK-like C-terminal domain-containing protein</fullName>
    </recommendedName>
</protein>
<dbReference type="Gene3D" id="3.30.565.10">
    <property type="entry name" value="Histidine kinase-like ATPase, C-terminal domain"/>
    <property type="match status" value="1"/>
</dbReference>
<feature type="transmembrane region" description="Helical" evidence="1">
    <location>
        <begin position="12"/>
        <end position="29"/>
    </location>
</feature>
<dbReference type="SUPFAM" id="SSF55874">
    <property type="entry name" value="ATPase domain of HSP90 chaperone/DNA topoisomerase II/histidine kinase"/>
    <property type="match status" value="1"/>
</dbReference>
<evidence type="ECO:0000313" key="4">
    <source>
        <dbReference type="Proteomes" id="UP000358366"/>
    </source>
</evidence>
<feature type="transmembrane region" description="Helical" evidence="1">
    <location>
        <begin position="163"/>
        <end position="184"/>
    </location>
</feature>
<feature type="transmembrane region" description="Helical" evidence="1">
    <location>
        <begin position="61"/>
        <end position="79"/>
    </location>
</feature>
<organism evidence="3 4">
    <name type="scientific">Dorea formicigenerans</name>
    <dbReference type="NCBI Taxonomy" id="39486"/>
    <lineage>
        <taxon>Bacteria</taxon>
        <taxon>Bacillati</taxon>
        <taxon>Bacillota</taxon>
        <taxon>Clostridia</taxon>
        <taxon>Lachnospirales</taxon>
        <taxon>Lachnospiraceae</taxon>
        <taxon>Dorea</taxon>
    </lineage>
</organism>
<dbReference type="InterPro" id="IPR032834">
    <property type="entry name" value="NatK-like_C"/>
</dbReference>
<evidence type="ECO:0000259" key="2">
    <source>
        <dbReference type="Pfam" id="PF14501"/>
    </source>
</evidence>
<feature type="transmembrane region" description="Helical" evidence="1">
    <location>
        <begin position="36"/>
        <end position="55"/>
    </location>
</feature>
<proteinExistence type="predicted"/>
<dbReference type="Pfam" id="PF14501">
    <property type="entry name" value="HATPase_c_5"/>
    <property type="match status" value="1"/>
</dbReference>
<keyword evidence="1" id="KW-0812">Transmembrane</keyword>